<dbReference type="InterPro" id="IPR003439">
    <property type="entry name" value="ABC_transporter-like_ATP-bd"/>
</dbReference>
<dbReference type="PANTHER" id="PTHR42711">
    <property type="entry name" value="ABC TRANSPORTER ATP-BINDING PROTEIN"/>
    <property type="match status" value="1"/>
</dbReference>
<dbReference type="InterPro" id="IPR017871">
    <property type="entry name" value="ABC_transporter-like_CS"/>
</dbReference>
<dbReference type="Pfam" id="PF00005">
    <property type="entry name" value="ABC_tran"/>
    <property type="match status" value="1"/>
</dbReference>
<dbReference type="GO" id="GO:0046677">
    <property type="term" value="P:response to antibiotic"/>
    <property type="evidence" value="ECO:0007669"/>
    <property type="project" value="UniProtKB-KW"/>
</dbReference>
<dbReference type="InterPro" id="IPR050763">
    <property type="entry name" value="ABC_transporter_ATP-binding"/>
</dbReference>
<organism evidence="8">
    <name type="scientific">Nocardiopsis flavescens</name>
    <dbReference type="NCBI Taxonomy" id="758803"/>
    <lineage>
        <taxon>Bacteria</taxon>
        <taxon>Bacillati</taxon>
        <taxon>Actinomycetota</taxon>
        <taxon>Actinomycetes</taxon>
        <taxon>Streptosporangiales</taxon>
        <taxon>Nocardiopsidaceae</taxon>
        <taxon>Nocardiopsis</taxon>
    </lineage>
</organism>
<dbReference type="InterPro" id="IPR025302">
    <property type="entry name" value="DrrA1/2-like_C"/>
</dbReference>
<proteinExistence type="inferred from homology"/>
<accession>A0A6M5KB73</accession>
<evidence type="ECO:0000259" key="7">
    <source>
        <dbReference type="PROSITE" id="PS50893"/>
    </source>
</evidence>
<dbReference type="EMBL" id="MT371051">
    <property type="protein sequence ID" value="QJU69512.1"/>
    <property type="molecule type" value="Genomic_DNA"/>
</dbReference>
<evidence type="ECO:0000256" key="4">
    <source>
        <dbReference type="ARBA" id="ARBA00022741"/>
    </source>
</evidence>
<dbReference type="SUPFAM" id="SSF52540">
    <property type="entry name" value="P-loop containing nucleoside triphosphate hydrolases"/>
    <property type="match status" value="1"/>
</dbReference>
<dbReference type="PROSITE" id="PS00211">
    <property type="entry name" value="ABC_TRANSPORTER_1"/>
    <property type="match status" value="1"/>
</dbReference>
<dbReference type="GO" id="GO:0016887">
    <property type="term" value="F:ATP hydrolysis activity"/>
    <property type="evidence" value="ECO:0007669"/>
    <property type="project" value="InterPro"/>
</dbReference>
<keyword evidence="5" id="KW-0067">ATP-binding</keyword>
<dbReference type="InterPro" id="IPR027417">
    <property type="entry name" value="P-loop_NTPase"/>
</dbReference>
<dbReference type="InterPro" id="IPR003593">
    <property type="entry name" value="AAA+_ATPase"/>
</dbReference>
<name>A0A6M5KB73_9ACTN</name>
<feature type="domain" description="ABC transporter" evidence="7">
    <location>
        <begin position="9"/>
        <end position="244"/>
    </location>
</feature>
<sequence>MWRMGVKAIDAAGLTKVFVTGRARVSAVQGLDLQVDQGELVAFLGPNGAGKSTSLRLLTTLLVPTGGMASVYGYDIRKQAAAVRGQIGYIGQANSAGHNHRVRDEIITQGLFYGLSKHASVQQADRLIDTLELRAVCRQKVSSLSGGQRRRLDIAMGLVHDPPLLFLDEPSTGLDPQSRANLWRHIRRLREEHGTTVFMTTHYLDEADEFAERVLVMDHGRVIADDTPARLKDHLIGDRVVVEFDSPAQARSALPRLREYVSEGHHKDVVHRGGEVELPVPHARGHLPEIVLALAQDGLRVRGTETKRPTLDDVFLSLTGRSLRESGVAEVSSAGERNQEENV</sequence>
<evidence type="ECO:0000256" key="6">
    <source>
        <dbReference type="ARBA" id="ARBA00023251"/>
    </source>
</evidence>
<dbReference type="Gene3D" id="3.40.50.300">
    <property type="entry name" value="P-loop containing nucleotide triphosphate hydrolases"/>
    <property type="match status" value="1"/>
</dbReference>
<evidence type="ECO:0000256" key="1">
    <source>
        <dbReference type="ARBA" id="ARBA00004202"/>
    </source>
</evidence>
<evidence type="ECO:0000256" key="2">
    <source>
        <dbReference type="ARBA" id="ARBA00005417"/>
    </source>
</evidence>
<reference evidence="8" key="1">
    <citation type="submission" date="2020-04" db="EMBL/GenBank/DDBJ databases">
        <title>Discovery, Biosynthesis and Heterologous Production of Loongmycin A, a Potent Anti-Cancer indolocarbazole alkaloid.</title>
        <authorList>
            <person name="Yang C."/>
            <person name="Zhang B."/>
            <person name="Xue W."/>
            <person name="Li W."/>
            <person name="Xu Z."/>
            <person name="Shi J."/>
            <person name="Shen Y."/>
            <person name="Jiao R."/>
            <person name="Tan R."/>
            <person name="Ge H."/>
        </authorList>
    </citation>
    <scope>NUCLEOTIDE SEQUENCE</scope>
    <source>
        <strain evidence="8">NA01583</strain>
    </source>
</reference>
<comment type="similarity">
    <text evidence="2">Belongs to the ABC transporter superfamily.</text>
</comment>
<evidence type="ECO:0000256" key="3">
    <source>
        <dbReference type="ARBA" id="ARBA00022448"/>
    </source>
</evidence>
<dbReference type="AlphaFoldDB" id="A0A6M5KB73"/>
<dbReference type="GO" id="GO:0005886">
    <property type="term" value="C:plasma membrane"/>
    <property type="evidence" value="ECO:0007669"/>
    <property type="project" value="UniProtKB-SubCell"/>
</dbReference>
<dbReference type="PROSITE" id="PS50893">
    <property type="entry name" value="ABC_TRANSPORTER_2"/>
    <property type="match status" value="1"/>
</dbReference>
<protein>
    <submittedName>
        <fullName evidence="8">LooT1</fullName>
    </submittedName>
</protein>
<keyword evidence="3" id="KW-0813">Transport</keyword>
<dbReference type="GO" id="GO:0005524">
    <property type="term" value="F:ATP binding"/>
    <property type="evidence" value="ECO:0007669"/>
    <property type="project" value="UniProtKB-KW"/>
</dbReference>
<dbReference type="Pfam" id="PF13732">
    <property type="entry name" value="DrrA1-3_C"/>
    <property type="match status" value="1"/>
</dbReference>
<evidence type="ECO:0000256" key="5">
    <source>
        <dbReference type="ARBA" id="ARBA00022840"/>
    </source>
</evidence>
<keyword evidence="4" id="KW-0547">Nucleotide-binding</keyword>
<keyword evidence="6" id="KW-0046">Antibiotic resistance</keyword>
<dbReference type="SMART" id="SM00382">
    <property type="entry name" value="AAA"/>
    <property type="match status" value="1"/>
</dbReference>
<comment type="subcellular location">
    <subcellularLocation>
        <location evidence="1">Cell membrane</location>
        <topology evidence="1">Peripheral membrane protein</topology>
    </subcellularLocation>
</comment>
<dbReference type="PANTHER" id="PTHR42711:SF5">
    <property type="entry name" value="ABC TRANSPORTER ATP-BINDING PROTEIN NATA"/>
    <property type="match status" value="1"/>
</dbReference>
<evidence type="ECO:0000313" key="8">
    <source>
        <dbReference type="EMBL" id="QJU69512.1"/>
    </source>
</evidence>